<dbReference type="NCBIfam" id="TIGR01444">
    <property type="entry name" value="fkbM_fam"/>
    <property type="match status" value="1"/>
</dbReference>
<dbReference type="SUPFAM" id="SSF53335">
    <property type="entry name" value="S-adenosyl-L-methionine-dependent methyltransferases"/>
    <property type="match status" value="1"/>
</dbReference>
<keyword evidence="3" id="KW-1185">Reference proteome</keyword>
<dbReference type="EMBL" id="CP042905">
    <property type="protein sequence ID" value="QEE17011.1"/>
    <property type="molecule type" value="Genomic_DNA"/>
</dbReference>
<dbReference type="RefSeq" id="WP_147663932.1">
    <property type="nucleotide sequence ID" value="NZ_CP042905.2"/>
</dbReference>
<keyword evidence="2" id="KW-0489">Methyltransferase</keyword>
<dbReference type="InterPro" id="IPR052514">
    <property type="entry name" value="SAM-dependent_MTase"/>
</dbReference>
<name>A0A5B9DDA0_9ARCH</name>
<dbReference type="PANTHER" id="PTHR34203">
    <property type="entry name" value="METHYLTRANSFERASE, FKBM FAMILY PROTEIN"/>
    <property type="match status" value="1"/>
</dbReference>
<proteinExistence type="predicted"/>
<dbReference type="PANTHER" id="PTHR34203:SF13">
    <property type="entry name" value="EXPRESSED PROTEIN"/>
    <property type="match status" value="1"/>
</dbReference>
<dbReference type="Proteomes" id="UP000321408">
    <property type="component" value="Chromosome"/>
</dbReference>
<evidence type="ECO:0000313" key="2">
    <source>
        <dbReference type="EMBL" id="QEE17011.1"/>
    </source>
</evidence>
<organism evidence="2 3">
    <name type="scientific">Promethearchaeum syntrophicum</name>
    <dbReference type="NCBI Taxonomy" id="2594042"/>
    <lineage>
        <taxon>Archaea</taxon>
        <taxon>Promethearchaeati</taxon>
        <taxon>Promethearchaeota</taxon>
        <taxon>Promethearchaeia</taxon>
        <taxon>Promethearchaeales</taxon>
        <taxon>Promethearchaeaceae</taxon>
        <taxon>Promethearchaeum</taxon>
    </lineage>
</organism>
<dbReference type="Gene3D" id="3.40.50.150">
    <property type="entry name" value="Vaccinia Virus protein VP39"/>
    <property type="match status" value="1"/>
</dbReference>
<dbReference type="OrthoDB" id="275825at2157"/>
<protein>
    <submittedName>
        <fullName evidence="2">FkbM family methyltransferase</fullName>
    </submittedName>
</protein>
<sequence length="272" mass="31185">MKSCKLPNGETCYYIDKISALESYNEIFNEREYEKFGIKVKDGDVIFDVGANVGIFSRFIATKAKNLKIYTFEPVPDVFEIQKKNLEFITSTREVHQYNIGLGDIEKVIEINYYPRATTLSAIVPIDFDLELKNSVENWDQTVAITSPIARFIPKFLRKTVVKLGHKYVFKGVKIPIKVRPLSDIIKETNVNSIDFLKMDAENYEWQILRGITESDWKLIKQIAMEVHTNIVGGENLLEKITSLLKSKGFNVITDKEGKFSATGVYMLYAKK</sequence>
<keyword evidence="2" id="KW-0808">Transferase</keyword>
<evidence type="ECO:0000259" key="1">
    <source>
        <dbReference type="Pfam" id="PF05050"/>
    </source>
</evidence>
<dbReference type="InterPro" id="IPR029063">
    <property type="entry name" value="SAM-dependent_MTases_sf"/>
</dbReference>
<evidence type="ECO:0000313" key="3">
    <source>
        <dbReference type="Proteomes" id="UP000321408"/>
    </source>
</evidence>
<gene>
    <name evidence="2" type="ORF">DSAG12_02843</name>
</gene>
<dbReference type="InterPro" id="IPR006342">
    <property type="entry name" value="FkbM_mtfrase"/>
</dbReference>
<dbReference type="AlphaFoldDB" id="A0A5B9DDA0"/>
<reference evidence="2 3" key="2">
    <citation type="journal article" date="2024" name="Int. J. Syst. Evol. Microbiol.">
        <title>Promethearchaeum syntrophicum gen. nov., sp. nov., an anaerobic, obligately syntrophic archaeon, the first isolate of the lineage 'Asgard' archaea, and proposal of the new archaeal phylum Promethearchaeota phyl. nov. and kingdom Promethearchaeati regn. nov.</title>
        <authorList>
            <person name="Imachi H."/>
            <person name="Nobu M.K."/>
            <person name="Kato S."/>
            <person name="Takaki Y."/>
            <person name="Miyazaki M."/>
            <person name="Miyata M."/>
            <person name="Ogawara M."/>
            <person name="Saito Y."/>
            <person name="Sakai S."/>
            <person name="Tahara Y.O."/>
            <person name="Takano Y."/>
            <person name="Tasumi E."/>
            <person name="Uematsu K."/>
            <person name="Yoshimura T."/>
            <person name="Itoh T."/>
            <person name="Ohkuma M."/>
            <person name="Takai K."/>
        </authorList>
    </citation>
    <scope>NUCLEOTIDE SEQUENCE [LARGE SCALE GENOMIC DNA]</scope>
    <source>
        <strain evidence="2 3">MK-D1</strain>
    </source>
</reference>
<accession>A0A5B9DDA0</accession>
<reference evidence="2 3" key="1">
    <citation type="journal article" date="2020" name="Nature">
        <title>Isolation of an archaeon at the prokaryote-eukaryote interface.</title>
        <authorList>
            <person name="Imachi H."/>
            <person name="Nobu M.K."/>
            <person name="Nakahara N."/>
            <person name="Morono Y."/>
            <person name="Ogawara M."/>
            <person name="Takaki Y."/>
            <person name="Takano Y."/>
            <person name="Uematsu K."/>
            <person name="Ikuta T."/>
            <person name="Ito M."/>
            <person name="Matsui Y."/>
            <person name="Miyazaki M."/>
            <person name="Murata K."/>
            <person name="Saito Y."/>
            <person name="Sakai S."/>
            <person name="Song C."/>
            <person name="Tasumi E."/>
            <person name="Yamanaka Y."/>
            <person name="Yamaguchi T."/>
            <person name="Kamagata Y."/>
            <person name="Tamaki H."/>
            <person name="Takai K."/>
        </authorList>
    </citation>
    <scope>NUCLEOTIDE SEQUENCE [LARGE SCALE GENOMIC DNA]</scope>
    <source>
        <strain evidence="2 3">MK-D1</strain>
    </source>
</reference>
<feature type="domain" description="Methyltransferase FkbM" evidence="1">
    <location>
        <begin position="48"/>
        <end position="251"/>
    </location>
</feature>
<dbReference type="GeneID" id="41330822"/>
<dbReference type="Pfam" id="PF05050">
    <property type="entry name" value="Methyltransf_21"/>
    <property type="match status" value="1"/>
</dbReference>
<dbReference type="KEGG" id="psyt:DSAG12_02843"/>